<dbReference type="SUPFAM" id="SSF55166">
    <property type="entry name" value="Hedgehog/DD-peptidase"/>
    <property type="match status" value="1"/>
</dbReference>
<dbReference type="OrthoDB" id="7171572at2"/>
<evidence type="ECO:0000259" key="1">
    <source>
        <dbReference type="Pfam" id="PF08291"/>
    </source>
</evidence>
<feature type="domain" description="Peptidase M15A C-terminal" evidence="1">
    <location>
        <begin position="6"/>
        <end position="112"/>
    </location>
</feature>
<dbReference type="Gene3D" id="3.30.1380.10">
    <property type="match status" value="1"/>
</dbReference>
<gene>
    <name evidence="2" type="ORF">GRI91_03630</name>
</gene>
<dbReference type="EMBL" id="WTYT01000001">
    <property type="protein sequence ID" value="MXO64841.1"/>
    <property type="molecule type" value="Genomic_DNA"/>
</dbReference>
<dbReference type="InterPro" id="IPR009045">
    <property type="entry name" value="Zn_M74/Hedgehog-like"/>
</dbReference>
<evidence type="ECO:0000313" key="3">
    <source>
        <dbReference type="Proteomes" id="UP000438476"/>
    </source>
</evidence>
<accession>A0A6I4T3W5</accession>
<sequence>MQLSRSFTLSEFTTSQTATRQSLDNTPPDWVIRNLRALCENVLQPLRDYYARPVVISSGYRSPAVNRAVGGSSSSQHTKGQAADFEIPGISNVEVARWMQKRLNYDQLILEFHTPGEPNSGWIHVSWRPDYRNQELTAQRVRKWGRWSTQYVRGLVA</sequence>
<proteinExistence type="predicted"/>
<name>A0A6I4T3W5_9SPHN</name>
<dbReference type="AlphaFoldDB" id="A0A6I4T3W5"/>
<evidence type="ECO:0000313" key="2">
    <source>
        <dbReference type="EMBL" id="MXO64841.1"/>
    </source>
</evidence>
<keyword evidence="3" id="KW-1185">Reference proteome</keyword>
<comment type="caution">
    <text evidence="2">The sequence shown here is derived from an EMBL/GenBank/DDBJ whole genome shotgun (WGS) entry which is preliminary data.</text>
</comment>
<dbReference type="InterPro" id="IPR013230">
    <property type="entry name" value="Peptidase_M15A_C"/>
</dbReference>
<protein>
    <submittedName>
        <fullName evidence="2">DUF882 domain-containing protein</fullName>
    </submittedName>
</protein>
<dbReference type="Pfam" id="PF08291">
    <property type="entry name" value="Peptidase_M15_3"/>
    <property type="match status" value="1"/>
</dbReference>
<organism evidence="2 3">
    <name type="scientific">Altericroceibacterium endophyticum</name>
    <dbReference type="NCBI Taxonomy" id="1808508"/>
    <lineage>
        <taxon>Bacteria</taxon>
        <taxon>Pseudomonadati</taxon>
        <taxon>Pseudomonadota</taxon>
        <taxon>Alphaproteobacteria</taxon>
        <taxon>Sphingomonadales</taxon>
        <taxon>Erythrobacteraceae</taxon>
        <taxon>Altericroceibacterium</taxon>
    </lineage>
</organism>
<reference evidence="2 3" key="1">
    <citation type="submission" date="2019-12" db="EMBL/GenBank/DDBJ databases">
        <title>Genomic-based taxomic classification of the family Erythrobacteraceae.</title>
        <authorList>
            <person name="Xu L."/>
        </authorList>
    </citation>
    <scope>NUCLEOTIDE SEQUENCE [LARGE SCALE GENOMIC DNA]</scope>
    <source>
        <strain evidence="2 3">LMG 29518</strain>
    </source>
</reference>
<dbReference type="RefSeq" id="WP_160735225.1">
    <property type="nucleotide sequence ID" value="NZ_WTYT01000001.1"/>
</dbReference>
<dbReference type="Proteomes" id="UP000438476">
    <property type="component" value="Unassembled WGS sequence"/>
</dbReference>